<gene>
    <name evidence="3" type="ORF">DFH07DRAFT_277498</name>
</gene>
<keyword evidence="1" id="KW-0175">Coiled coil</keyword>
<feature type="region of interest" description="Disordered" evidence="2">
    <location>
        <begin position="114"/>
        <end position="142"/>
    </location>
</feature>
<reference evidence="3" key="1">
    <citation type="submission" date="2023-03" db="EMBL/GenBank/DDBJ databases">
        <title>Massive genome expansion in bonnet fungi (Mycena s.s.) driven by repeated elements and novel gene families across ecological guilds.</title>
        <authorList>
            <consortium name="Lawrence Berkeley National Laboratory"/>
            <person name="Harder C.B."/>
            <person name="Miyauchi S."/>
            <person name="Viragh M."/>
            <person name="Kuo A."/>
            <person name="Thoen E."/>
            <person name="Andreopoulos B."/>
            <person name="Lu D."/>
            <person name="Skrede I."/>
            <person name="Drula E."/>
            <person name="Henrissat B."/>
            <person name="Morin E."/>
            <person name="Kohler A."/>
            <person name="Barry K."/>
            <person name="LaButti K."/>
            <person name="Morin E."/>
            <person name="Salamov A."/>
            <person name="Lipzen A."/>
            <person name="Mereny Z."/>
            <person name="Hegedus B."/>
            <person name="Baldrian P."/>
            <person name="Stursova M."/>
            <person name="Weitz H."/>
            <person name="Taylor A."/>
            <person name="Grigoriev I.V."/>
            <person name="Nagy L.G."/>
            <person name="Martin F."/>
            <person name="Kauserud H."/>
        </authorList>
    </citation>
    <scope>NUCLEOTIDE SEQUENCE</scope>
    <source>
        <strain evidence="3">CBHHK188m</strain>
    </source>
</reference>
<accession>A0AAD7HMG7</accession>
<evidence type="ECO:0000313" key="4">
    <source>
        <dbReference type="Proteomes" id="UP001215280"/>
    </source>
</evidence>
<proteinExistence type="predicted"/>
<name>A0AAD7HMG7_9AGAR</name>
<dbReference type="Proteomes" id="UP001215280">
    <property type="component" value="Unassembled WGS sequence"/>
</dbReference>
<evidence type="ECO:0000256" key="1">
    <source>
        <dbReference type="SAM" id="Coils"/>
    </source>
</evidence>
<keyword evidence="4" id="KW-1185">Reference proteome</keyword>
<evidence type="ECO:0000313" key="3">
    <source>
        <dbReference type="EMBL" id="KAJ7723630.1"/>
    </source>
</evidence>
<sequence length="324" mass="35140">MELDSLPSPCTMSPTRAATFFPITDTNRQQPANVSAAPFTVFSLQRMMIASGDSCANLRIMKVEYFQRDGVLLHEYLVLSYADVDTPGVHSFMVVELGHKVETHTIAAPLDVDSSHTRTLPGQASAPQSVDPSGTRTTSAADDRILIPLRRDPLHIAKVEPGPSTLLATITPPAASSVSVSHILVLASVISQHAAYDLAESHCSYYGRAMFDVTRALMGCAEADVATAPAFRFMQSDALQWRPADTIADEVRSDFSAASVTEGYHATLVAFLQSVEEQKKINERPLREATRKLEEVAMARHAAELEVERLRELCKGGQGNAGMA</sequence>
<feature type="compositionally biased region" description="Polar residues" evidence="2">
    <location>
        <begin position="117"/>
        <end position="140"/>
    </location>
</feature>
<dbReference type="AlphaFoldDB" id="A0AAD7HMG7"/>
<comment type="caution">
    <text evidence="3">The sequence shown here is derived from an EMBL/GenBank/DDBJ whole genome shotgun (WGS) entry which is preliminary data.</text>
</comment>
<organism evidence="3 4">
    <name type="scientific">Mycena maculata</name>
    <dbReference type="NCBI Taxonomy" id="230809"/>
    <lineage>
        <taxon>Eukaryota</taxon>
        <taxon>Fungi</taxon>
        <taxon>Dikarya</taxon>
        <taxon>Basidiomycota</taxon>
        <taxon>Agaricomycotina</taxon>
        <taxon>Agaricomycetes</taxon>
        <taxon>Agaricomycetidae</taxon>
        <taxon>Agaricales</taxon>
        <taxon>Marasmiineae</taxon>
        <taxon>Mycenaceae</taxon>
        <taxon>Mycena</taxon>
    </lineage>
</organism>
<dbReference type="EMBL" id="JARJLG010000245">
    <property type="protein sequence ID" value="KAJ7723630.1"/>
    <property type="molecule type" value="Genomic_DNA"/>
</dbReference>
<evidence type="ECO:0000256" key="2">
    <source>
        <dbReference type="SAM" id="MobiDB-lite"/>
    </source>
</evidence>
<protein>
    <submittedName>
        <fullName evidence="3">Uncharacterized protein</fullName>
    </submittedName>
</protein>
<feature type="coiled-coil region" evidence="1">
    <location>
        <begin position="286"/>
        <end position="313"/>
    </location>
</feature>